<gene>
    <name evidence="1" type="ORF">BCL64_105196</name>
</gene>
<accession>A0A2T0VP66</accession>
<keyword evidence="2" id="KW-1185">Reference proteome</keyword>
<organism evidence="1 2">
    <name type="scientific">Halomonas ventosae</name>
    <dbReference type="NCBI Taxonomy" id="229007"/>
    <lineage>
        <taxon>Bacteria</taxon>
        <taxon>Pseudomonadati</taxon>
        <taxon>Pseudomonadota</taxon>
        <taxon>Gammaproteobacteria</taxon>
        <taxon>Oceanospirillales</taxon>
        <taxon>Halomonadaceae</taxon>
        <taxon>Halomonas</taxon>
    </lineage>
</organism>
<evidence type="ECO:0000313" key="1">
    <source>
        <dbReference type="EMBL" id="PRY72053.1"/>
    </source>
</evidence>
<dbReference type="EMBL" id="PVTM01000005">
    <property type="protein sequence ID" value="PRY72053.1"/>
    <property type="molecule type" value="Genomic_DNA"/>
</dbReference>
<reference evidence="1 2" key="1">
    <citation type="submission" date="2018-03" db="EMBL/GenBank/DDBJ databases">
        <title>Comparative analysis of microorganisms from saline springs in Andes Mountain Range, Colombia.</title>
        <authorList>
            <person name="Rubin E."/>
        </authorList>
    </citation>
    <scope>NUCLEOTIDE SEQUENCE [LARGE SCALE GENOMIC DNA]</scope>
    <source>
        <strain evidence="1 2">USBA 854</strain>
    </source>
</reference>
<name>A0A2T0VP66_9GAMM</name>
<sequence length="45" mass="4929">MDLIPSPPITSNVTGEWEGFSPSRYTCGLAGSDENLPERCVEDEE</sequence>
<proteinExistence type="predicted"/>
<dbReference type="Proteomes" id="UP000239896">
    <property type="component" value="Unassembled WGS sequence"/>
</dbReference>
<comment type="caution">
    <text evidence="1">The sequence shown here is derived from an EMBL/GenBank/DDBJ whole genome shotgun (WGS) entry which is preliminary data.</text>
</comment>
<evidence type="ECO:0000313" key="2">
    <source>
        <dbReference type="Proteomes" id="UP000239896"/>
    </source>
</evidence>
<dbReference type="AlphaFoldDB" id="A0A2T0VP66"/>
<protein>
    <submittedName>
        <fullName evidence="1">Uncharacterized protein</fullName>
    </submittedName>
</protein>